<dbReference type="Proteomes" id="UP000886998">
    <property type="component" value="Unassembled WGS sequence"/>
</dbReference>
<proteinExistence type="predicted"/>
<dbReference type="PANTHER" id="PTHR45902:SF5">
    <property type="entry name" value="G-PROTEIN COUPLED RECEPTORS FAMILY 2 PROFILE 2 DOMAIN-CONTAINING PROTEIN"/>
    <property type="match status" value="1"/>
</dbReference>
<keyword evidence="4" id="KW-1185">Reference proteome</keyword>
<dbReference type="AlphaFoldDB" id="A0A8X6XQM6"/>
<keyword evidence="1" id="KW-1133">Transmembrane helix</keyword>
<dbReference type="EMBL" id="BMAV01012049">
    <property type="protein sequence ID" value="GFY58387.1"/>
    <property type="molecule type" value="Genomic_DNA"/>
</dbReference>
<sequence length="411" mass="46707">MSDWYPCILETLFALDSRRKDGIVDTRRKTIELSTAVDHVMDWAFPLKMKIMWSTKLSINLAVLALFSSALGVWDVFMTEVSYDELVQMNSQCDPFDNCQNPRVNHQLNEYNCDCDSSCVEFDSCCIDSPHRNSSWPSAPTLDLTCRRVYGYNSPDVYMMDSCKNPNLPSESLCGSSAEESNDLFLIIPVTSLTTGITYRNYFCAVCNEDTETDQLVLWNFAVHGPIAKLQSSSIPNLTYDASIQSWRIVGDFPVSISIKMPNILTRIVKPCTEDLISNCSKYWQDVSVAEKCAAYMAKIMFKEDLDRLVWYRNPHCAVCNFKKIEHRKCQKSKAFSSSIKPMGGIKSFAPDVKKAFQSGGVSGILFLKLFQLQDKDEVCGCKMIYDKFSKKCRCNSRHSFLRDGKCINRT</sequence>
<dbReference type="EMBL" id="BMAV01003887">
    <property type="protein sequence ID" value="GFY43808.1"/>
    <property type="molecule type" value="Genomic_DNA"/>
</dbReference>
<keyword evidence="1" id="KW-0472">Membrane</keyword>
<comment type="caution">
    <text evidence="3">The sequence shown here is derived from an EMBL/GenBank/DDBJ whole genome shotgun (WGS) entry which is preliminary data.</text>
</comment>
<feature type="transmembrane region" description="Helical" evidence="1">
    <location>
        <begin position="57"/>
        <end position="77"/>
    </location>
</feature>
<keyword evidence="1" id="KW-0812">Transmembrane</keyword>
<dbReference type="OrthoDB" id="6422910at2759"/>
<accession>A0A8X6XQM6</accession>
<evidence type="ECO:0000256" key="1">
    <source>
        <dbReference type="SAM" id="Phobius"/>
    </source>
</evidence>
<name>A0A8X6XQM6_9ARAC</name>
<dbReference type="InterPro" id="IPR053231">
    <property type="entry name" value="GPCR_LN-TM7"/>
</dbReference>
<evidence type="ECO:0000313" key="3">
    <source>
        <dbReference type="EMBL" id="GFY58387.1"/>
    </source>
</evidence>
<dbReference type="PANTHER" id="PTHR45902">
    <property type="entry name" value="LATROPHILIN RECEPTOR-LIKE PROTEIN A"/>
    <property type="match status" value="1"/>
</dbReference>
<evidence type="ECO:0000313" key="2">
    <source>
        <dbReference type="EMBL" id="GFY43808.1"/>
    </source>
</evidence>
<evidence type="ECO:0008006" key="5">
    <source>
        <dbReference type="Google" id="ProtNLM"/>
    </source>
</evidence>
<gene>
    <name evidence="3" type="primary">NCL1_39823</name>
    <name evidence="3" type="ORF">TNIN_253361</name>
    <name evidence="2" type="ORF">TNIN_483971</name>
</gene>
<evidence type="ECO:0000313" key="4">
    <source>
        <dbReference type="Proteomes" id="UP000886998"/>
    </source>
</evidence>
<organism evidence="3 4">
    <name type="scientific">Trichonephila inaurata madagascariensis</name>
    <dbReference type="NCBI Taxonomy" id="2747483"/>
    <lineage>
        <taxon>Eukaryota</taxon>
        <taxon>Metazoa</taxon>
        <taxon>Ecdysozoa</taxon>
        <taxon>Arthropoda</taxon>
        <taxon>Chelicerata</taxon>
        <taxon>Arachnida</taxon>
        <taxon>Araneae</taxon>
        <taxon>Araneomorphae</taxon>
        <taxon>Entelegynae</taxon>
        <taxon>Araneoidea</taxon>
        <taxon>Nephilidae</taxon>
        <taxon>Trichonephila</taxon>
        <taxon>Trichonephila inaurata</taxon>
    </lineage>
</organism>
<protein>
    <recommendedName>
        <fullName evidence="5">SMB domain-containing protein</fullName>
    </recommendedName>
</protein>
<reference evidence="3" key="1">
    <citation type="submission" date="2020-08" db="EMBL/GenBank/DDBJ databases">
        <title>Multicomponent nature underlies the extraordinary mechanical properties of spider dragline silk.</title>
        <authorList>
            <person name="Kono N."/>
            <person name="Nakamura H."/>
            <person name="Mori M."/>
            <person name="Yoshida Y."/>
            <person name="Ohtoshi R."/>
            <person name="Malay A.D."/>
            <person name="Moran D.A.P."/>
            <person name="Tomita M."/>
            <person name="Numata K."/>
            <person name="Arakawa K."/>
        </authorList>
    </citation>
    <scope>NUCLEOTIDE SEQUENCE</scope>
</reference>